<gene>
    <name evidence="1" type="ORF">KK1_027255</name>
</gene>
<protein>
    <submittedName>
        <fullName evidence="1">Uncharacterized protein</fullName>
    </submittedName>
</protein>
<dbReference type="PANTHER" id="PTHR11697:SF230">
    <property type="entry name" value="ZINC FINGER, MYM DOMAIN CONTAINING 1"/>
    <property type="match status" value="1"/>
</dbReference>
<feature type="non-terminal residue" evidence="1">
    <location>
        <position position="1"/>
    </location>
</feature>
<reference evidence="1" key="1">
    <citation type="journal article" date="2012" name="Nat. Biotechnol.">
        <title>Draft genome sequence of pigeonpea (Cajanus cajan), an orphan legume crop of resource-poor farmers.</title>
        <authorList>
            <person name="Varshney R.K."/>
            <person name="Chen W."/>
            <person name="Li Y."/>
            <person name="Bharti A.K."/>
            <person name="Saxena R.K."/>
            <person name="Schlueter J.A."/>
            <person name="Donoghue M.T."/>
            <person name="Azam S."/>
            <person name="Fan G."/>
            <person name="Whaley A.M."/>
            <person name="Farmer A.D."/>
            <person name="Sheridan J."/>
            <person name="Iwata A."/>
            <person name="Tuteja R."/>
            <person name="Penmetsa R.V."/>
            <person name="Wu W."/>
            <person name="Upadhyaya H.D."/>
            <person name="Yang S.P."/>
            <person name="Shah T."/>
            <person name="Saxena K.B."/>
            <person name="Michael T."/>
            <person name="McCombie W.R."/>
            <person name="Yang B."/>
            <person name="Zhang G."/>
            <person name="Yang H."/>
            <person name="Wang J."/>
            <person name="Spillane C."/>
            <person name="Cook D.R."/>
            <person name="May G.D."/>
            <person name="Xu X."/>
            <person name="Jackson S.A."/>
        </authorList>
    </citation>
    <scope>NUCLEOTIDE SEQUENCE [LARGE SCALE GENOMIC DNA]</scope>
</reference>
<dbReference type="AlphaFoldDB" id="A0A151S7W2"/>
<sequence length="113" mass="13109">SNTNSLSLKLALEAMFSKYGSSLLRLCGQGHDGVNNMVFNLHFQVELFFQVIDQQLQELNNYFIEVNIELLLDVAYLNSRDSFFFAFNNEKLIHFAQFYPFEFSLVEPLALNN</sequence>
<dbReference type="InterPro" id="IPR055298">
    <property type="entry name" value="AtLOH3-like"/>
</dbReference>
<evidence type="ECO:0000313" key="1">
    <source>
        <dbReference type="EMBL" id="KYP50900.1"/>
    </source>
</evidence>
<evidence type="ECO:0000313" key="2">
    <source>
        <dbReference type="Proteomes" id="UP000075243"/>
    </source>
</evidence>
<accession>A0A151S7W2</accession>
<dbReference type="PANTHER" id="PTHR11697">
    <property type="entry name" value="GENERAL TRANSCRIPTION FACTOR 2-RELATED ZINC FINGER PROTEIN"/>
    <property type="match status" value="1"/>
</dbReference>
<keyword evidence="2" id="KW-1185">Reference proteome</keyword>
<dbReference type="OMA" id="YFIEVNI"/>
<proteinExistence type="predicted"/>
<organism evidence="1 2">
    <name type="scientific">Cajanus cajan</name>
    <name type="common">Pigeon pea</name>
    <name type="synonym">Cajanus indicus</name>
    <dbReference type="NCBI Taxonomy" id="3821"/>
    <lineage>
        <taxon>Eukaryota</taxon>
        <taxon>Viridiplantae</taxon>
        <taxon>Streptophyta</taxon>
        <taxon>Embryophyta</taxon>
        <taxon>Tracheophyta</taxon>
        <taxon>Spermatophyta</taxon>
        <taxon>Magnoliopsida</taxon>
        <taxon>eudicotyledons</taxon>
        <taxon>Gunneridae</taxon>
        <taxon>Pentapetalae</taxon>
        <taxon>rosids</taxon>
        <taxon>fabids</taxon>
        <taxon>Fabales</taxon>
        <taxon>Fabaceae</taxon>
        <taxon>Papilionoideae</taxon>
        <taxon>50 kb inversion clade</taxon>
        <taxon>NPAAA clade</taxon>
        <taxon>indigoferoid/millettioid clade</taxon>
        <taxon>Phaseoleae</taxon>
        <taxon>Cajanus</taxon>
    </lineage>
</organism>
<dbReference type="Proteomes" id="UP000075243">
    <property type="component" value="Unassembled WGS sequence"/>
</dbReference>
<name>A0A151S7W2_CAJCA</name>
<dbReference type="EMBL" id="KQ483446">
    <property type="protein sequence ID" value="KYP50900.1"/>
    <property type="molecule type" value="Genomic_DNA"/>
</dbReference>
<dbReference type="Gramene" id="C.cajan_26298.t">
    <property type="protein sequence ID" value="C.cajan_26298.t"/>
    <property type="gene ID" value="C.cajan_26298"/>
</dbReference>